<dbReference type="PANTHER" id="PTHR14919">
    <property type="entry name" value="KPL2-RELATED"/>
    <property type="match status" value="1"/>
</dbReference>
<dbReference type="EMBL" id="JARGDH010000002">
    <property type="protein sequence ID" value="KAL0275020.1"/>
    <property type="molecule type" value="Genomic_DNA"/>
</dbReference>
<dbReference type="InterPro" id="IPR054517">
    <property type="entry name" value="SPEF2_D5"/>
</dbReference>
<name>A0AAW2HZI7_9NEOP</name>
<evidence type="ECO:0000259" key="2">
    <source>
        <dbReference type="Pfam" id="PF24082"/>
    </source>
</evidence>
<protein>
    <recommendedName>
        <fullName evidence="4">Sperm flagellar protein 2</fullName>
    </recommendedName>
</protein>
<evidence type="ECO:0000313" key="3">
    <source>
        <dbReference type="EMBL" id="KAL0275021.1"/>
    </source>
</evidence>
<reference evidence="3" key="1">
    <citation type="journal article" date="2024" name="Gigascience">
        <title>Chromosome-level genome of the poultry shaft louse Menopon gallinae provides insight into the host-switching and adaptive evolution of parasitic lice.</title>
        <authorList>
            <person name="Xu Y."/>
            <person name="Ma L."/>
            <person name="Liu S."/>
            <person name="Liang Y."/>
            <person name="Liu Q."/>
            <person name="He Z."/>
            <person name="Tian L."/>
            <person name="Duan Y."/>
            <person name="Cai W."/>
            <person name="Li H."/>
            <person name="Song F."/>
        </authorList>
    </citation>
    <scope>NUCLEOTIDE SEQUENCE</scope>
    <source>
        <strain evidence="3">Cailab_2023a</strain>
    </source>
</reference>
<feature type="domain" description="CPC1/SPEF2" evidence="1">
    <location>
        <begin position="316"/>
        <end position="450"/>
    </location>
</feature>
<dbReference type="InterPro" id="IPR052634">
    <property type="entry name" value="Sperm_flagellar-bone_growth"/>
</dbReference>
<proteinExistence type="predicted"/>
<evidence type="ECO:0008006" key="4">
    <source>
        <dbReference type="Google" id="ProtNLM"/>
    </source>
</evidence>
<dbReference type="Pfam" id="PF24082">
    <property type="entry name" value="SPEF2_C"/>
    <property type="match status" value="1"/>
</dbReference>
<accession>A0AAW2HZI7</accession>
<dbReference type="PANTHER" id="PTHR14919:SF0">
    <property type="entry name" value="SPERM FLAGELLAR PROTEIN 2"/>
    <property type="match status" value="1"/>
</dbReference>
<dbReference type="InterPro" id="IPR056199">
    <property type="entry name" value="SPEF2_C"/>
</dbReference>
<evidence type="ECO:0000259" key="1">
    <source>
        <dbReference type="Pfam" id="PF22946"/>
    </source>
</evidence>
<dbReference type="Pfam" id="PF22946">
    <property type="entry name" value="SPEF2_D5"/>
    <property type="match status" value="1"/>
</dbReference>
<sequence length="1794" mass="206379">MKSRIEDWLESRLGIIIDLKPTNFGMHAKDGTILAKLLYSYGALPLQILQSIKPSKSVNECFNNLLILKPWLEYVDIHVKDEVLHEISNGQGTTALHLFYTFFLNMINKDKLYYLSKQKERKYCQQHNLRDIKVIPLPEKEIQEPEKIYESEFAQPIIDKTYSIEWHRMKCNEVLEKIKEVKEKLVKTVQEPPTELGPVVSRHASSKKLCLKESEPEKSQCEIKKFAAKNLQEANLDLNYQQLVELQNRVKTMPLKLTPDLKEAREFIKSLRKKNEKSLLTEMHYKGMQEKLIDNMWDSMLKQQSDSFEELVCQNLLKQSQYEKQMCTKLAFVRHQKDEFVKHRRAIENLNVNCMMQKIYDDDVTYMTDMAAEDQYQRELEKQRLQELHRRVYVEKVKAKLKERHEEATNILYKLVDIAMRISEFRASFGCEMPKTLMKDMKELFFKDLPVFDVLDDVTKIYKTPICNNDNTDYSEIYGEFYEEVERPGEGEEYGEFGPGELYQGTRESCEENKEHDGASAAEFIRQEVLNECDFNDYLFLLGPWLVDVILADEGSSQPPQLGDGNQTVLGYIVHKMLACKYPTVAEKVPASIKPMNIRGIVQGPSDDSAATMLSEILALKKILLVRVDDAINFVLRAFKSEMSDVQEVDVSFQQATKNALKGKSRTERTKETLSSKKETLLRRDTKQQKKITMESLWTNEVGTQTPRNIPEDDPLLTSNAEIGKSVYEYLGVGDPVPDITVTSAIIAYVISLENEYDGWVLWNYPVHYAQAGHLENALTGYQLIALEEEADSMEGIEGFDLRSSCANQICEDELTDKWKSRLVPKLELSPVPAKMESYFNSFVRMLKKNGEPVKSNSATLGLDRVEKFYTEQEIYQCLEYSSITFQTVKEVARAVLGEFKYDDDNDPTRKSSVEIFGTGLLALTEKYFPTSKKVDAKDVAKTCQAPIKRATEHDTAHTNEFEGEFGEYELKADVNDGRKVSDSAPGDPNWKWAVGDQLEDMQLALANFWESLEVIFIEDFKFLFFCLRVHRANILRYKAFLKKALQSFMKREDDKQVILSAFQTKFNDIDDDLRPDSDVKCELHVRVSELEETLMEIADERREKSEKYRIQVISDNWVADELIVLVNLYIRALQLEGDRAIDTCQFINDYYFSLQQKVPQENVLQKIIIPTLPMSPRIFSVQDSDSKSLYSTVPSQGAMDDKISRLSIRKQKSDKKTTGTGSGVYPSMREESVIMLKGAEAIYDILVNLTFPPNVTTPLHKFFISNAEEFMNGVKNIFDGCIAGLRRGSTGLATAKDKRKIPDIKPEGNANLYEEWFAALDNELRRFLFRAKLIQARAIQDFNEFILEILNTLISISKEIGEISNREAYNITECCKVFRCAIEEERPVQPRLELSVDEFVINTDCLLYPNPSEDVTPASSTAGLKNDFTIEQLTYIVQKLQYIAPECEIVRRAFIYILEDLRVLKSEDGKPKLLPDLWDILEPNDIPRLFDMAFGRIEIVNWRDFIVYALNLQMPTDMEILDMRSAFRSFDPSGTEVISFRDFMSVRLWFEDYPIRANAYDMKELLFKLYQIGYDSTNYTALLLSFCKDEDPSVGFLKALSLSLGKRIVMDFTDDLSLNEEENALAEDDHLDKMPELFCRKGTTDSGKGKRKSRYLCECKSVSEMSTEEEAVEEAGESYGLYIRSDESQGSLFTSDVPCSVVKKVVMASYPILPQMTLLLHTPENYEETIDNMLSTINENKPTVKTSKLLRTSLISRLLFGTNKFKMLDIQSLVKAMIEDRQGNTRSCSLSWQ</sequence>
<dbReference type="EMBL" id="JARGDH010000002">
    <property type="protein sequence ID" value="KAL0275021.1"/>
    <property type="molecule type" value="Genomic_DNA"/>
</dbReference>
<organism evidence="3">
    <name type="scientific">Menopon gallinae</name>
    <name type="common">poultry shaft louse</name>
    <dbReference type="NCBI Taxonomy" id="328185"/>
    <lineage>
        <taxon>Eukaryota</taxon>
        <taxon>Metazoa</taxon>
        <taxon>Ecdysozoa</taxon>
        <taxon>Arthropoda</taxon>
        <taxon>Hexapoda</taxon>
        <taxon>Insecta</taxon>
        <taxon>Pterygota</taxon>
        <taxon>Neoptera</taxon>
        <taxon>Paraneoptera</taxon>
        <taxon>Psocodea</taxon>
        <taxon>Troctomorpha</taxon>
        <taxon>Phthiraptera</taxon>
        <taxon>Amblycera</taxon>
        <taxon>Menoponidae</taxon>
        <taxon>Menopon</taxon>
    </lineage>
</organism>
<feature type="domain" description="SPEF2 C-terminal" evidence="2">
    <location>
        <begin position="1429"/>
        <end position="1609"/>
    </location>
</feature>
<comment type="caution">
    <text evidence="3">The sequence shown here is derived from an EMBL/GenBank/DDBJ whole genome shotgun (WGS) entry which is preliminary data.</text>
</comment>
<gene>
    <name evidence="3" type="ORF">PYX00_003010</name>
</gene>